<dbReference type="Proteomes" id="UP000015453">
    <property type="component" value="Unassembled WGS sequence"/>
</dbReference>
<accession>S8DVX6</accession>
<protein>
    <recommendedName>
        <fullName evidence="3">Late embryogenesis abundant protein LEA-2 subgroup domain-containing protein</fullName>
    </recommendedName>
</protein>
<name>S8DVX6_9LAMI</name>
<feature type="non-terminal residue" evidence="1">
    <location>
        <position position="1"/>
    </location>
</feature>
<gene>
    <name evidence="1" type="ORF">M569_10704</name>
</gene>
<sequence>VEYSGSNLCTGKLPSFYQGHRNVTTIDVELSGKSEFGSGLQEALMDSRKSHKIPLLVKVRVPVGVVIGGIHLRPATVLVNVTLVVDNLAPNKKIGILSSNTTF</sequence>
<comment type="caution">
    <text evidence="1">The sequence shown here is derived from an EMBL/GenBank/DDBJ whole genome shotgun (WGS) entry which is preliminary data.</text>
</comment>
<organism evidence="1 2">
    <name type="scientific">Genlisea aurea</name>
    <dbReference type="NCBI Taxonomy" id="192259"/>
    <lineage>
        <taxon>Eukaryota</taxon>
        <taxon>Viridiplantae</taxon>
        <taxon>Streptophyta</taxon>
        <taxon>Embryophyta</taxon>
        <taxon>Tracheophyta</taxon>
        <taxon>Spermatophyta</taxon>
        <taxon>Magnoliopsida</taxon>
        <taxon>eudicotyledons</taxon>
        <taxon>Gunneridae</taxon>
        <taxon>Pentapetalae</taxon>
        <taxon>asterids</taxon>
        <taxon>lamiids</taxon>
        <taxon>Lamiales</taxon>
        <taxon>Lentibulariaceae</taxon>
        <taxon>Genlisea</taxon>
    </lineage>
</organism>
<dbReference type="EMBL" id="AUSU01005049">
    <property type="protein sequence ID" value="EPS64077.1"/>
    <property type="molecule type" value="Genomic_DNA"/>
</dbReference>
<evidence type="ECO:0000313" key="2">
    <source>
        <dbReference type="Proteomes" id="UP000015453"/>
    </source>
</evidence>
<evidence type="ECO:0000313" key="1">
    <source>
        <dbReference type="EMBL" id="EPS64077.1"/>
    </source>
</evidence>
<reference evidence="1 2" key="1">
    <citation type="journal article" date="2013" name="BMC Genomics">
        <title>The miniature genome of a carnivorous plant Genlisea aurea contains a low number of genes and short non-coding sequences.</title>
        <authorList>
            <person name="Leushkin E.V."/>
            <person name="Sutormin R.A."/>
            <person name="Nabieva E.R."/>
            <person name="Penin A.A."/>
            <person name="Kondrashov A.S."/>
            <person name="Logacheva M.D."/>
        </authorList>
    </citation>
    <scope>NUCLEOTIDE SEQUENCE [LARGE SCALE GENOMIC DNA]</scope>
</reference>
<dbReference type="AlphaFoldDB" id="S8DVX6"/>
<proteinExistence type="predicted"/>
<dbReference type="OrthoDB" id="778052at2759"/>
<keyword evidence="2" id="KW-1185">Reference proteome</keyword>
<evidence type="ECO:0008006" key="3">
    <source>
        <dbReference type="Google" id="ProtNLM"/>
    </source>
</evidence>
<feature type="non-terminal residue" evidence="1">
    <location>
        <position position="103"/>
    </location>
</feature>